<dbReference type="Proteomes" id="UP001145145">
    <property type="component" value="Unassembled WGS sequence"/>
</dbReference>
<dbReference type="AlphaFoldDB" id="A0A9W6C3V3"/>
<reference evidence="3 4" key="1">
    <citation type="journal article" date="2023" name="Int. J. Syst. Evol. Microbiol.">
        <title>Sellimonas catena sp. nov., isolated from human faeces.</title>
        <authorList>
            <person name="Hisatomi A."/>
            <person name="Ohkuma M."/>
            <person name="Sakamoto M."/>
        </authorList>
    </citation>
    <scope>NUCLEOTIDE SEQUENCE [LARGE SCALE GENOMIC DNA]</scope>
    <source>
        <strain evidence="3 4">12EGH17</strain>
    </source>
</reference>
<evidence type="ECO:0000313" key="4">
    <source>
        <dbReference type="Proteomes" id="UP001145145"/>
    </source>
</evidence>
<gene>
    <name evidence="3" type="ORF">Selli1_02520</name>
</gene>
<evidence type="ECO:0000259" key="2">
    <source>
        <dbReference type="Pfam" id="PF13007"/>
    </source>
</evidence>
<dbReference type="InterPro" id="IPR024463">
    <property type="entry name" value="Transposase_TnpC_homeodom"/>
</dbReference>
<dbReference type="EMBL" id="BSBO01000002">
    <property type="protein sequence ID" value="GLG03078.1"/>
    <property type="molecule type" value="Genomic_DNA"/>
</dbReference>
<organism evidence="3 4">
    <name type="scientific">Sellimonas catena</name>
    <dbReference type="NCBI Taxonomy" id="2994035"/>
    <lineage>
        <taxon>Bacteria</taxon>
        <taxon>Bacillati</taxon>
        <taxon>Bacillota</taxon>
        <taxon>Clostridia</taxon>
        <taxon>Lachnospirales</taxon>
        <taxon>Lachnospiraceae</taxon>
        <taxon>Sellimonas</taxon>
    </lineage>
</organism>
<sequence>MLSDRLTLAQRKRFGTSSEKYADGYIQLNLFNEAEREADLNAPEPDLAEIHPSSYKRKNVPEKRKKTFPPLRQPK</sequence>
<proteinExistence type="predicted"/>
<name>A0A9W6C3V3_9FIRM</name>
<comment type="caution">
    <text evidence="3">The sequence shown here is derived from an EMBL/GenBank/DDBJ whole genome shotgun (WGS) entry which is preliminary data.</text>
</comment>
<evidence type="ECO:0000313" key="3">
    <source>
        <dbReference type="EMBL" id="GLG03078.1"/>
    </source>
</evidence>
<evidence type="ECO:0000256" key="1">
    <source>
        <dbReference type="SAM" id="MobiDB-lite"/>
    </source>
</evidence>
<feature type="region of interest" description="Disordered" evidence="1">
    <location>
        <begin position="39"/>
        <end position="75"/>
    </location>
</feature>
<accession>A0A9W6C3V3</accession>
<keyword evidence="4" id="KW-1185">Reference proteome</keyword>
<dbReference type="Pfam" id="PF13007">
    <property type="entry name" value="LZ_Tnp_IS66"/>
    <property type="match status" value="1"/>
</dbReference>
<protein>
    <recommendedName>
        <fullName evidence="2">Transposase TnpC homeodomain domain-containing protein</fullName>
    </recommendedName>
</protein>
<feature type="domain" description="Transposase TnpC homeodomain" evidence="2">
    <location>
        <begin position="2"/>
        <end position="66"/>
    </location>
</feature>
<feature type="compositionally biased region" description="Basic residues" evidence="1">
    <location>
        <begin position="54"/>
        <end position="67"/>
    </location>
</feature>